<evidence type="ECO:0000256" key="1">
    <source>
        <dbReference type="SAM" id="MobiDB-lite"/>
    </source>
</evidence>
<feature type="region of interest" description="Disordered" evidence="1">
    <location>
        <begin position="170"/>
        <end position="195"/>
    </location>
</feature>
<feature type="compositionally biased region" description="Low complexity" evidence="1">
    <location>
        <begin position="178"/>
        <end position="190"/>
    </location>
</feature>
<proteinExistence type="predicted"/>
<name>A0A0F9GC15_9ZZZZ</name>
<gene>
    <name evidence="2" type="ORF">LCGC14_1844840</name>
</gene>
<organism evidence="2">
    <name type="scientific">marine sediment metagenome</name>
    <dbReference type="NCBI Taxonomy" id="412755"/>
    <lineage>
        <taxon>unclassified sequences</taxon>
        <taxon>metagenomes</taxon>
        <taxon>ecological metagenomes</taxon>
    </lineage>
</organism>
<comment type="caution">
    <text evidence="2">The sequence shown here is derived from an EMBL/GenBank/DDBJ whole genome shotgun (WGS) entry which is preliminary data.</text>
</comment>
<evidence type="ECO:0000313" key="2">
    <source>
        <dbReference type="EMBL" id="KKL96404.1"/>
    </source>
</evidence>
<protein>
    <submittedName>
        <fullName evidence="2">Uncharacterized protein</fullName>
    </submittedName>
</protein>
<dbReference type="EMBL" id="LAZR01018440">
    <property type="protein sequence ID" value="KKL96404.1"/>
    <property type="molecule type" value="Genomic_DNA"/>
</dbReference>
<reference evidence="2" key="1">
    <citation type="journal article" date="2015" name="Nature">
        <title>Complex archaea that bridge the gap between prokaryotes and eukaryotes.</title>
        <authorList>
            <person name="Spang A."/>
            <person name="Saw J.H."/>
            <person name="Jorgensen S.L."/>
            <person name="Zaremba-Niedzwiedzka K."/>
            <person name="Martijn J."/>
            <person name="Lind A.E."/>
            <person name="van Eijk R."/>
            <person name="Schleper C."/>
            <person name="Guy L."/>
            <person name="Ettema T.J."/>
        </authorList>
    </citation>
    <scope>NUCLEOTIDE SEQUENCE</scope>
</reference>
<sequence>MSEEVEHLPVEVVNEPRAVAVRTANALDMKTKDFVAALERRKANRRALMEWIKESLKAGQDYHVIKGKQSLSKAGSEKVLGMLGLTPTFPAMDDYISMSHDGPMSDNVVLKCLVLNSAGDIVAQGIGARSLKKDEGDLNKTLKMAAKSAQIDATLRCAGLSELFTQDLEDIPPEKIGDSPQGDSPQSDSSGIEREMASTKENGYCWFCDQKRHINKGDIIVLAKISGKEGSVWGAKECYLKMNLKRSKPEDNDSPVDQQIAEWEDMWFLGSDTDSKVAGEIEAARKEHAGNADLSKCSKIAQDNYLEWLKED</sequence>
<dbReference type="AlphaFoldDB" id="A0A0F9GC15"/>
<accession>A0A0F9GC15</accession>